<dbReference type="GO" id="GO:0046872">
    <property type="term" value="F:metal ion binding"/>
    <property type="evidence" value="ECO:0007669"/>
    <property type="project" value="UniProtKB-KW"/>
</dbReference>
<evidence type="ECO:0000313" key="7">
    <source>
        <dbReference type="Proteomes" id="UP000183639"/>
    </source>
</evidence>
<dbReference type="SUPFAM" id="SSF88713">
    <property type="entry name" value="Glycoside hydrolase/deacetylase"/>
    <property type="match status" value="1"/>
</dbReference>
<keyword evidence="4" id="KW-0460">Magnesium</keyword>
<accession>A0A1I3G2A1</accession>
<gene>
    <name evidence="6" type="ORF">SAMN04487861_1197</name>
</gene>
<dbReference type="InterPro" id="IPR011330">
    <property type="entry name" value="Glyco_hydro/deAcase_b/a-brl"/>
</dbReference>
<proteinExistence type="predicted"/>
<dbReference type="Proteomes" id="UP000183639">
    <property type="component" value="Unassembled WGS sequence"/>
</dbReference>
<keyword evidence="2" id="KW-0479">Metal-binding</keyword>
<evidence type="ECO:0000256" key="3">
    <source>
        <dbReference type="ARBA" id="ARBA00022801"/>
    </source>
</evidence>
<dbReference type="AlphaFoldDB" id="A0A1I3G2A1"/>
<evidence type="ECO:0000256" key="5">
    <source>
        <dbReference type="ARBA" id="ARBA00023277"/>
    </source>
</evidence>
<sequence>MVKRLIVNADDFGRHELINAAVERGVTAGCLRSATLMPGGKAFDSAVAVAKRHTELGVGIHFTLVNGYPVLPPAEIPSLVTEQGVFYDDHTAFVKRYIMGKVNLEEVRAELAAQLQKLEQAGLSLTHADSHQHMHTLPGIIDIVLELAQAAGIKAVRTPRTPLFCGAFGGVGQLIGRLGLGTLAQLAAGKARRRGLATPEHFAGIVAGEAVSETYLMEIIRQLQPGTTEVMMHPGTDNAVLIPACGWDHDFEAELAAIVSPAVRELAAAGAVEITDFRALYAAE</sequence>
<name>A0A1I3G2A1_SELRU</name>
<dbReference type="EMBL" id="FOQK01000019">
    <property type="protein sequence ID" value="SFI17402.1"/>
    <property type="molecule type" value="Genomic_DNA"/>
</dbReference>
<dbReference type="GO" id="GO:0016787">
    <property type="term" value="F:hydrolase activity"/>
    <property type="evidence" value="ECO:0007669"/>
    <property type="project" value="UniProtKB-KW"/>
</dbReference>
<evidence type="ECO:0000256" key="1">
    <source>
        <dbReference type="ARBA" id="ARBA00001946"/>
    </source>
</evidence>
<evidence type="ECO:0000256" key="2">
    <source>
        <dbReference type="ARBA" id="ARBA00022723"/>
    </source>
</evidence>
<organism evidence="6 7">
    <name type="scientific">Selenomonas ruminantium</name>
    <dbReference type="NCBI Taxonomy" id="971"/>
    <lineage>
        <taxon>Bacteria</taxon>
        <taxon>Bacillati</taxon>
        <taxon>Bacillota</taxon>
        <taxon>Negativicutes</taxon>
        <taxon>Selenomonadales</taxon>
        <taxon>Selenomonadaceae</taxon>
        <taxon>Selenomonas</taxon>
    </lineage>
</organism>
<dbReference type="PANTHER" id="PTHR31609:SF1">
    <property type="entry name" value="CARBOHYDRATE DEACETYLASE"/>
    <property type="match status" value="1"/>
</dbReference>
<dbReference type="Gene3D" id="3.20.20.370">
    <property type="entry name" value="Glycoside hydrolase/deacetylase"/>
    <property type="match status" value="1"/>
</dbReference>
<comment type="cofactor">
    <cofactor evidence="1">
        <name>Mg(2+)</name>
        <dbReference type="ChEBI" id="CHEBI:18420"/>
    </cofactor>
</comment>
<keyword evidence="5" id="KW-0119">Carbohydrate metabolism</keyword>
<keyword evidence="3" id="KW-0378">Hydrolase</keyword>
<protein>
    <submittedName>
        <fullName evidence="6">Hopanoid biosynthesis associated protein HpnK</fullName>
    </submittedName>
</protein>
<dbReference type="Pfam" id="PF04794">
    <property type="entry name" value="YdjC"/>
    <property type="match status" value="1"/>
</dbReference>
<dbReference type="GO" id="GO:0019213">
    <property type="term" value="F:deacetylase activity"/>
    <property type="evidence" value="ECO:0007669"/>
    <property type="project" value="TreeGrafter"/>
</dbReference>
<dbReference type="CDD" id="cd10808">
    <property type="entry name" value="YdjC"/>
    <property type="match status" value="1"/>
</dbReference>
<dbReference type="PANTHER" id="PTHR31609">
    <property type="entry name" value="YDJC DEACETYLASE FAMILY MEMBER"/>
    <property type="match status" value="1"/>
</dbReference>
<dbReference type="InterPro" id="IPR006879">
    <property type="entry name" value="YdjC-like"/>
</dbReference>
<evidence type="ECO:0000256" key="4">
    <source>
        <dbReference type="ARBA" id="ARBA00022842"/>
    </source>
</evidence>
<evidence type="ECO:0000313" key="6">
    <source>
        <dbReference type="EMBL" id="SFI17402.1"/>
    </source>
</evidence>
<dbReference type="GO" id="GO:0005975">
    <property type="term" value="P:carbohydrate metabolic process"/>
    <property type="evidence" value="ECO:0007669"/>
    <property type="project" value="InterPro"/>
</dbReference>
<reference evidence="6 7" key="1">
    <citation type="submission" date="2016-10" db="EMBL/GenBank/DDBJ databases">
        <authorList>
            <person name="de Groot N.N."/>
        </authorList>
    </citation>
    <scope>NUCLEOTIDE SEQUENCE [LARGE SCALE GENOMIC DNA]</scope>
    <source>
        <strain evidence="6 7">Z108</strain>
    </source>
</reference>